<feature type="transmembrane region" description="Helical" evidence="1">
    <location>
        <begin position="178"/>
        <end position="195"/>
    </location>
</feature>
<keyword evidence="1" id="KW-0812">Transmembrane</keyword>
<evidence type="ECO:0000313" key="4">
    <source>
        <dbReference type="Proteomes" id="UP001595907"/>
    </source>
</evidence>
<feature type="domain" description="TPM" evidence="2">
    <location>
        <begin position="35"/>
        <end position="158"/>
    </location>
</feature>
<sequence length="249" mass="26092">MKHIKYIILFWTFILTAVFAIAQTLPDRPNPPKLVNDFTNTLTTEQIQSLEAKLVRVDDSTSTQIAVVIIPTLNGATIADYNVELMRKWGVGSKQNNNGVILLIAKNDRKLDITVGYGLEGALTDAVASDIINNIIVPNFKGNDYYRGVDAGTDAIVKAVKGEYKVARVKKGKGGSNIFFIIFIIIIIISILSGGRGNSGGSVIRNSGVADVLFWNALLNSGGRGGGGGGGFGGFGGGSGGGGGASGSW</sequence>
<dbReference type="RefSeq" id="WP_379710296.1">
    <property type="nucleotide sequence ID" value="NZ_JBHSCZ010000002.1"/>
</dbReference>
<name>A0ABV8QV99_9BACT</name>
<dbReference type="Proteomes" id="UP001595907">
    <property type="component" value="Unassembled WGS sequence"/>
</dbReference>
<keyword evidence="1" id="KW-0472">Membrane</keyword>
<evidence type="ECO:0000313" key="3">
    <source>
        <dbReference type="EMBL" id="MFC4263560.1"/>
    </source>
</evidence>
<dbReference type="PANTHER" id="PTHR30373:SF2">
    <property type="entry name" value="UPF0603 PROTEIN YGCG"/>
    <property type="match status" value="1"/>
</dbReference>
<protein>
    <submittedName>
        <fullName evidence="3">TPM domain-containing protein</fullName>
    </submittedName>
</protein>
<organism evidence="3 4">
    <name type="scientific">Ferruginibacter yonginensis</name>
    <dbReference type="NCBI Taxonomy" id="1310416"/>
    <lineage>
        <taxon>Bacteria</taxon>
        <taxon>Pseudomonadati</taxon>
        <taxon>Bacteroidota</taxon>
        <taxon>Chitinophagia</taxon>
        <taxon>Chitinophagales</taxon>
        <taxon>Chitinophagaceae</taxon>
        <taxon>Ferruginibacter</taxon>
    </lineage>
</organism>
<keyword evidence="1" id="KW-1133">Transmembrane helix</keyword>
<evidence type="ECO:0000256" key="1">
    <source>
        <dbReference type="SAM" id="Phobius"/>
    </source>
</evidence>
<proteinExistence type="predicted"/>
<evidence type="ECO:0000259" key="2">
    <source>
        <dbReference type="Pfam" id="PF04536"/>
    </source>
</evidence>
<reference evidence="4" key="1">
    <citation type="journal article" date="2019" name="Int. J. Syst. Evol. Microbiol.">
        <title>The Global Catalogue of Microorganisms (GCM) 10K type strain sequencing project: providing services to taxonomists for standard genome sequencing and annotation.</title>
        <authorList>
            <consortium name="The Broad Institute Genomics Platform"/>
            <consortium name="The Broad Institute Genome Sequencing Center for Infectious Disease"/>
            <person name="Wu L."/>
            <person name="Ma J."/>
        </authorList>
    </citation>
    <scope>NUCLEOTIDE SEQUENCE [LARGE SCALE GENOMIC DNA]</scope>
    <source>
        <strain evidence="4">CECT 8289</strain>
    </source>
</reference>
<gene>
    <name evidence="3" type="ORF">ACFOWM_11755</name>
</gene>
<dbReference type="PANTHER" id="PTHR30373">
    <property type="entry name" value="UPF0603 PROTEIN YGCG"/>
    <property type="match status" value="1"/>
</dbReference>
<dbReference type="Pfam" id="PF04536">
    <property type="entry name" value="TPM_phosphatase"/>
    <property type="match status" value="1"/>
</dbReference>
<comment type="caution">
    <text evidence="3">The sequence shown here is derived from an EMBL/GenBank/DDBJ whole genome shotgun (WGS) entry which is preliminary data.</text>
</comment>
<dbReference type="InterPro" id="IPR007621">
    <property type="entry name" value="TPM_dom"/>
</dbReference>
<accession>A0ABV8QV99</accession>
<keyword evidence="4" id="KW-1185">Reference proteome</keyword>
<dbReference type="EMBL" id="JBHSCZ010000002">
    <property type="protein sequence ID" value="MFC4263560.1"/>
    <property type="molecule type" value="Genomic_DNA"/>
</dbReference>
<dbReference type="Gene3D" id="3.10.310.50">
    <property type="match status" value="1"/>
</dbReference>